<dbReference type="Proteomes" id="UP001062846">
    <property type="component" value="Chromosome 4"/>
</dbReference>
<dbReference type="EMBL" id="CM046391">
    <property type="protein sequence ID" value="KAI8561602.1"/>
    <property type="molecule type" value="Genomic_DNA"/>
</dbReference>
<accession>A0ACC0P9B5</accession>
<evidence type="ECO:0000313" key="2">
    <source>
        <dbReference type="Proteomes" id="UP001062846"/>
    </source>
</evidence>
<proteinExistence type="predicted"/>
<gene>
    <name evidence="1" type="ORF">RHMOL_Rhmol04G0353100</name>
</gene>
<keyword evidence="2" id="KW-1185">Reference proteome</keyword>
<organism evidence="1 2">
    <name type="scientific">Rhododendron molle</name>
    <name type="common">Chinese azalea</name>
    <name type="synonym">Azalea mollis</name>
    <dbReference type="NCBI Taxonomy" id="49168"/>
    <lineage>
        <taxon>Eukaryota</taxon>
        <taxon>Viridiplantae</taxon>
        <taxon>Streptophyta</taxon>
        <taxon>Embryophyta</taxon>
        <taxon>Tracheophyta</taxon>
        <taxon>Spermatophyta</taxon>
        <taxon>Magnoliopsida</taxon>
        <taxon>eudicotyledons</taxon>
        <taxon>Gunneridae</taxon>
        <taxon>Pentapetalae</taxon>
        <taxon>asterids</taxon>
        <taxon>Ericales</taxon>
        <taxon>Ericaceae</taxon>
        <taxon>Ericoideae</taxon>
        <taxon>Rhodoreae</taxon>
        <taxon>Rhododendron</taxon>
    </lineage>
</organism>
<name>A0ACC0P9B5_RHOML</name>
<reference evidence="1" key="1">
    <citation type="submission" date="2022-02" db="EMBL/GenBank/DDBJ databases">
        <title>Plant Genome Project.</title>
        <authorList>
            <person name="Zhang R.-G."/>
        </authorList>
    </citation>
    <scope>NUCLEOTIDE SEQUENCE</scope>
    <source>
        <strain evidence="1">AT1</strain>
    </source>
</reference>
<evidence type="ECO:0000313" key="1">
    <source>
        <dbReference type="EMBL" id="KAI8561602.1"/>
    </source>
</evidence>
<sequence>MDPLKTLRVGTYCRTHALMKSQNCTIRHGLGLVNKVASKLRKKVQLKNLQMVLMTGPHLMLWNSWWMMRLE</sequence>
<comment type="caution">
    <text evidence="1">The sequence shown here is derived from an EMBL/GenBank/DDBJ whole genome shotgun (WGS) entry which is preliminary data.</text>
</comment>
<protein>
    <submittedName>
        <fullName evidence="1">Uncharacterized protein</fullName>
    </submittedName>
</protein>